<name>A0A2U2DU14_9HYPH</name>
<evidence type="ECO:0000313" key="2">
    <source>
        <dbReference type="Proteomes" id="UP000245252"/>
    </source>
</evidence>
<dbReference type="Proteomes" id="UP000245252">
    <property type="component" value="Unassembled WGS sequence"/>
</dbReference>
<protein>
    <submittedName>
        <fullName evidence="1">Uncharacterized protein</fullName>
    </submittedName>
</protein>
<proteinExistence type="predicted"/>
<comment type="caution">
    <text evidence="1">The sequence shown here is derived from an EMBL/GenBank/DDBJ whole genome shotgun (WGS) entry which is preliminary data.</text>
</comment>
<organism evidence="1 2">
    <name type="scientific">Metarhizobium album</name>
    <dbReference type="NCBI Taxonomy" id="2182425"/>
    <lineage>
        <taxon>Bacteria</taxon>
        <taxon>Pseudomonadati</taxon>
        <taxon>Pseudomonadota</taxon>
        <taxon>Alphaproteobacteria</taxon>
        <taxon>Hyphomicrobiales</taxon>
        <taxon>Rhizobiaceae</taxon>
        <taxon>Metarhizobium</taxon>
    </lineage>
</organism>
<dbReference type="AlphaFoldDB" id="A0A2U2DU14"/>
<dbReference type="EMBL" id="QFBC01000003">
    <property type="protein sequence ID" value="PWE56792.1"/>
    <property type="molecule type" value="Genomic_DNA"/>
</dbReference>
<reference evidence="1 2" key="1">
    <citation type="submission" date="2018-05" db="EMBL/GenBank/DDBJ databases">
        <title>The draft genome of strain NS-104.</title>
        <authorList>
            <person name="Hang P."/>
            <person name="Jiang J."/>
        </authorList>
    </citation>
    <scope>NUCLEOTIDE SEQUENCE [LARGE SCALE GENOMIC DNA]</scope>
    <source>
        <strain evidence="1 2">NS-104</strain>
    </source>
</reference>
<evidence type="ECO:0000313" key="1">
    <source>
        <dbReference type="EMBL" id="PWE56792.1"/>
    </source>
</evidence>
<accession>A0A2U2DU14</accession>
<keyword evidence="2" id="KW-1185">Reference proteome</keyword>
<gene>
    <name evidence="1" type="ORF">DEM27_10545</name>
</gene>
<sequence length="68" mass="7961">MKNDLLTEIEKFMLEAQLGPHRFGILAASNGRLVDRLREGRRIWPDTELQVRKFMREQRKKRNAGAPA</sequence>